<dbReference type="SUPFAM" id="SSF56935">
    <property type="entry name" value="Porins"/>
    <property type="match status" value="1"/>
</dbReference>
<keyword evidence="2 4" id="KW-0472">Membrane</keyword>
<protein>
    <submittedName>
        <fullName evidence="8">TonB-dependent receptor</fullName>
    </submittedName>
</protein>
<dbReference type="InterPro" id="IPR012910">
    <property type="entry name" value="Plug_dom"/>
</dbReference>
<name>A0A222FPP1_9GAMM</name>
<dbReference type="PANTHER" id="PTHR40980">
    <property type="entry name" value="PLUG DOMAIN-CONTAINING PROTEIN"/>
    <property type="match status" value="1"/>
</dbReference>
<keyword evidence="9" id="KW-1185">Reference proteome</keyword>
<evidence type="ECO:0000313" key="8">
    <source>
        <dbReference type="EMBL" id="ASP40967.1"/>
    </source>
</evidence>
<dbReference type="SUPFAM" id="SSF49452">
    <property type="entry name" value="Starch-binding domain-like"/>
    <property type="match status" value="1"/>
</dbReference>
<dbReference type="CDD" id="cd01347">
    <property type="entry name" value="ligand_gated_channel"/>
    <property type="match status" value="1"/>
</dbReference>
<keyword evidence="3" id="KW-0998">Cell outer membrane</keyword>
<dbReference type="InterPro" id="IPR037066">
    <property type="entry name" value="Plug_dom_sf"/>
</dbReference>
<dbReference type="Gene3D" id="2.60.40.1120">
    <property type="entry name" value="Carboxypeptidase-like, regulatory domain"/>
    <property type="match status" value="1"/>
</dbReference>
<keyword evidence="8" id="KW-0675">Receptor</keyword>
<reference evidence="8 9" key="1">
    <citation type="submission" date="2017-07" db="EMBL/GenBank/DDBJ databases">
        <title>Annotated genome sequence of Bacterioplanes sanyensis isolated from Red Sea.</title>
        <authorList>
            <person name="Rehman Z.U."/>
        </authorList>
    </citation>
    <scope>NUCLEOTIDE SEQUENCE [LARGE SCALE GENOMIC DNA]</scope>
    <source>
        <strain evidence="8 9">NV9</strain>
    </source>
</reference>
<evidence type="ECO:0000259" key="7">
    <source>
        <dbReference type="Pfam" id="PF07715"/>
    </source>
</evidence>
<dbReference type="Pfam" id="PF13620">
    <property type="entry name" value="CarboxypepD_reg"/>
    <property type="match status" value="1"/>
</dbReference>
<keyword evidence="4" id="KW-0798">TonB box</keyword>
<feature type="region of interest" description="Disordered" evidence="5">
    <location>
        <begin position="1"/>
        <end position="23"/>
    </location>
</feature>
<organism evidence="8 9">
    <name type="scientific">Bacterioplanes sanyensis</name>
    <dbReference type="NCBI Taxonomy" id="1249553"/>
    <lineage>
        <taxon>Bacteria</taxon>
        <taxon>Pseudomonadati</taxon>
        <taxon>Pseudomonadota</taxon>
        <taxon>Gammaproteobacteria</taxon>
        <taxon>Oceanospirillales</taxon>
        <taxon>Oceanospirillaceae</taxon>
        <taxon>Bacterioplanes</taxon>
    </lineage>
</organism>
<feature type="domain" description="TonB-dependent receptor plug" evidence="7">
    <location>
        <begin position="156"/>
        <end position="253"/>
    </location>
</feature>
<evidence type="ECO:0000256" key="1">
    <source>
        <dbReference type="ARBA" id="ARBA00004442"/>
    </source>
</evidence>
<dbReference type="EMBL" id="CP022530">
    <property type="protein sequence ID" value="ASP40967.1"/>
    <property type="molecule type" value="Genomic_DNA"/>
</dbReference>
<dbReference type="KEGG" id="bsan:CHH28_16330"/>
<dbReference type="Gene3D" id="2.170.130.10">
    <property type="entry name" value="TonB-dependent receptor, plug domain"/>
    <property type="match status" value="1"/>
</dbReference>
<dbReference type="PANTHER" id="PTHR40980:SF4">
    <property type="entry name" value="TONB-DEPENDENT RECEPTOR-LIKE BETA-BARREL DOMAIN-CONTAINING PROTEIN"/>
    <property type="match status" value="1"/>
</dbReference>
<comment type="similarity">
    <text evidence="4">Belongs to the TonB-dependent receptor family.</text>
</comment>
<dbReference type="Proteomes" id="UP000202440">
    <property type="component" value="Chromosome"/>
</dbReference>
<proteinExistence type="inferred from homology"/>
<evidence type="ECO:0000259" key="6">
    <source>
        <dbReference type="Pfam" id="PF00593"/>
    </source>
</evidence>
<evidence type="ECO:0000256" key="3">
    <source>
        <dbReference type="ARBA" id="ARBA00023237"/>
    </source>
</evidence>
<comment type="subcellular location">
    <subcellularLocation>
        <location evidence="1 4">Cell outer membrane</location>
    </subcellularLocation>
</comment>
<dbReference type="NCBIfam" id="TIGR01782">
    <property type="entry name" value="TonB-Xanth-Caul"/>
    <property type="match status" value="1"/>
</dbReference>
<dbReference type="OrthoDB" id="8727862at2"/>
<dbReference type="InterPro" id="IPR013784">
    <property type="entry name" value="Carb-bd-like_fold"/>
</dbReference>
<dbReference type="Pfam" id="PF00593">
    <property type="entry name" value="TonB_dep_Rec_b-barrel"/>
    <property type="match status" value="1"/>
</dbReference>
<evidence type="ECO:0000256" key="5">
    <source>
        <dbReference type="SAM" id="MobiDB-lite"/>
    </source>
</evidence>
<gene>
    <name evidence="8" type="ORF">CHH28_16330</name>
</gene>
<dbReference type="Pfam" id="PF07715">
    <property type="entry name" value="Plug"/>
    <property type="match status" value="1"/>
</dbReference>
<dbReference type="InterPro" id="IPR036942">
    <property type="entry name" value="Beta-barrel_TonB_sf"/>
</dbReference>
<sequence length="950" mass="104909">MRTPTPVPTHRRPPGRQQPKPISYGFSSKPVAAMLVLLSAHGANADGILEGRVINAAGDGQLTGAVVRIEELQRETLAGQGGRFRLPSLKAGEYTLSVHLGQQQLDRRSIVINDDQITREHIVLSADALLEEVLVIGQAAQMQRALDRQRYADNLINAVNADAIGQLPDNNAAEALQRVPGISIERDQGEGRFVRVRGISPDLNSVSVNGTQLPAPEAGRRAVALDVLPADLISSLVVTKALTPDMDANAIGGSIEVESISALDRDGLFYTVRAEASYDQLTEQTSPAYALTAGNTFELARQQRLGIAAAFSYDQHKFGSDNVETGAAWDLSEQDAALEELEQRDYRIERERLGAALNMDYQLSTNHRFFWRSLYSSFRDDEQRLANVIEFGELSASDEPGEFEFDGKARAAGETGLAEVKRELKDREETQEILASTLGGEHFLGAWTVEYAVGYSQAKEDEPSSLDGAVFKQENVGGMGFTNSRKPRLISSDDYVNSSAYELDDVEYSQALTEDTHISGRLDISRDLFIGRYPALLKFGAKSSQREKTQRIDEFKFEDWSDHGISDAQLTLDQYLSASPDYELGRFGPGISSGAVRGLLTGLNKNDFFDAEASRAASYDIHENIYAAYVMGRIEMDAWMLLAGVRHESTQQDFDGTGVDGDGNFTAIDDDHHYGHTLPSLHARYELLDGTQIRASWTQAVVRPTFEQMSPSFVDDGEEAELGNTQLNAMQANNLDLSVEHYMGTAGVVSAALFYKDIRDFIFATDLAGSSERWQDYDEVATYRNGDDASITGLELAYSQKMNQLPAPLDGVLIAANLTVSDSEADIVTFDGGNASRRSIDLPNQSDVTGNIIIGYEKHGLMLRLASNYKSQYLLEVEDLASKDGDVYQDAQTQIDFSSSYNLTEQLKLTFDIANVTDEPYYTYQRNERYNAQYEQYGPTYRLGLSYSHF</sequence>
<evidence type="ECO:0000256" key="4">
    <source>
        <dbReference type="RuleBase" id="RU003357"/>
    </source>
</evidence>
<evidence type="ECO:0000313" key="9">
    <source>
        <dbReference type="Proteomes" id="UP000202440"/>
    </source>
</evidence>
<feature type="domain" description="TonB-dependent receptor-like beta-barrel" evidence="6">
    <location>
        <begin position="475"/>
        <end position="916"/>
    </location>
</feature>
<dbReference type="Gene3D" id="2.40.170.20">
    <property type="entry name" value="TonB-dependent receptor, beta-barrel domain"/>
    <property type="match status" value="1"/>
</dbReference>
<evidence type="ECO:0000256" key="2">
    <source>
        <dbReference type="ARBA" id="ARBA00023136"/>
    </source>
</evidence>
<dbReference type="InterPro" id="IPR000531">
    <property type="entry name" value="Beta-barrel_TonB"/>
</dbReference>
<dbReference type="GO" id="GO:0030246">
    <property type="term" value="F:carbohydrate binding"/>
    <property type="evidence" value="ECO:0007669"/>
    <property type="project" value="InterPro"/>
</dbReference>
<dbReference type="GO" id="GO:0009279">
    <property type="term" value="C:cell outer membrane"/>
    <property type="evidence" value="ECO:0007669"/>
    <property type="project" value="UniProtKB-SubCell"/>
</dbReference>
<dbReference type="InterPro" id="IPR010104">
    <property type="entry name" value="TonB_rcpt_bac"/>
</dbReference>
<dbReference type="AlphaFoldDB" id="A0A222FPP1"/>
<accession>A0A222FPP1</accession>